<feature type="compositionally biased region" description="Basic and acidic residues" evidence="1">
    <location>
        <begin position="45"/>
        <end position="59"/>
    </location>
</feature>
<feature type="compositionally biased region" description="Basic and acidic residues" evidence="1">
    <location>
        <begin position="1"/>
        <end position="28"/>
    </location>
</feature>
<dbReference type="Proteomes" id="UP001501746">
    <property type="component" value="Unassembled WGS sequence"/>
</dbReference>
<proteinExistence type="predicted"/>
<protein>
    <recommendedName>
        <fullName evidence="4">Multidrug transporter</fullName>
    </recommendedName>
</protein>
<keyword evidence="3" id="KW-1185">Reference proteome</keyword>
<evidence type="ECO:0000256" key="1">
    <source>
        <dbReference type="SAM" id="MobiDB-lite"/>
    </source>
</evidence>
<evidence type="ECO:0000313" key="3">
    <source>
        <dbReference type="Proteomes" id="UP001501746"/>
    </source>
</evidence>
<comment type="caution">
    <text evidence="2">The sequence shown here is derived from an EMBL/GenBank/DDBJ whole genome shotgun (WGS) entry which is preliminary data.</text>
</comment>
<sequence length="59" mass="6880">MTDPRDDRRSDDEHDREHHRDEHDRDDTGVPAEVQSVDEGLPNDKIPDDETIIRDTEAD</sequence>
<feature type="region of interest" description="Disordered" evidence="1">
    <location>
        <begin position="1"/>
        <end position="59"/>
    </location>
</feature>
<accession>A0ABN2MKC8</accession>
<reference evidence="2 3" key="1">
    <citation type="journal article" date="2019" name="Int. J. Syst. Evol. Microbiol.">
        <title>The Global Catalogue of Microorganisms (GCM) 10K type strain sequencing project: providing services to taxonomists for standard genome sequencing and annotation.</title>
        <authorList>
            <consortium name="The Broad Institute Genomics Platform"/>
            <consortium name="The Broad Institute Genome Sequencing Center for Infectious Disease"/>
            <person name="Wu L."/>
            <person name="Ma J."/>
        </authorList>
    </citation>
    <scope>NUCLEOTIDE SEQUENCE [LARGE SCALE GENOMIC DNA]</scope>
    <source>
        <strain evidence="2 3">JCM 14323</strain>
    </source>
</reference>
<gene>
    <name evidence="2" type="ORF">GCM10009750_12750</name>
</gene>
<name>A0ABN2MKC8_9MICO</name>
<dbReference type="RefSeq" id="WP_157428852.1">
    <property type="nucleotide sequence ID" value="NZ_BAAANK010000003.1"/>
</dbReference>
<dbReference type="EMBL" id="BAAANK010000003">
    <property type="protein sequence ID" value="GAA1830370.1"/>
    <property type="molecule type" value="Genomic_DNA"/>
</dbReference>
<organism evidence="2 3">
    <name type="scientific">Agromyces salentinus</name>
    <dbReference type="NCBI Taxonomy" id="269421"/>
    <lineage>
        <taxon>Bacteria</taxon>
        <taxon>Bacillati</taxon>
        <taxon>Actinomycetota</taxon>
        <taxon>Actinomycetes</taxon>
        <taxon>Micrococcales</taxon>
        <taxon>Microbacteriaceae</taxon>
        <taxon>Agromyces</taxon>
    </lineage>
</organism>
<evidence type="ECO:0000313" key="2">
    <source>
        <dbReference type="EMBL" id="GAA1830370.1"/>
    </source>
</evidence>
<evidence type="ECO:0008006" key="4">
    <source>
        <dbReference type="Google" id="ProtNLM"/>
    </source>
</evidence>